<evidence type="ECO:0000256" key="2">
    <source>
        <dbReference type="ARBA" id="ARBA00012438"/>
    </source>
</evidence>
<dbReference type="KEGG" id="rpb:RPB_4383"/>
<dbReference type="InterPro" id="IPR005467">
    <property type="entry name" value="His_kinase_dom"/>
</dbReference>
<evidence type="ECO:0000313" key="6">
    <source>
        <dbReference type="EMBL" id="ABD09070.1"/>
    </source>
</evidence>
<dbReference type="SMART" id="SM00387">
    <property type="entry name" value="HATPase_c"/>
    <property type="match status" value="1"/>
</dbReference>
<evidence type="ECO:0000256" key="4">
    <source>
        <dbReference type="SAM" id="Phobius"/>
    </source>
</evidence>
<dbReference type="Pfam" id="PF00512">
    <property type="entry name" value="HisKA"/>
    <property type="match status" value="1"/>
</dbReference>
<dbReference type="Gene3D" id="1.10.287.130">
    <property type="match status" value="1"/>
</dbReference>
<keyword evidence="6" id="KW-0418">Kinase</keyword>
<organism evidence="6 7">
    <name type="scientific">Rhodopseudomonas palustris (strain HaA2)</name>
    <dbReference type="NCBI Taxonomy" id="316058"/>
    <lineage>
        <taxon>Bacteria</taxon>
        <taxon>Pseudomonadati</taxon>
        <taxon>Pseudomonadota</taxon>
        <taxon>Alphaproteobacteria</taxon>
        <taxon>Hyphomicrobiales</taxon>
        <taxon>Nitrobacteraceae</taxon>
        <taxon>Rhodopseudomonas</taxon>
    </lineage>
</organism>
<keyword evidence="4" id="KW-1133">Transmembrane helix</keyword>
<dbReference type="SMART" id="SM00388">
    <property type="entry name" value="HisKA"/>
    <property type="match status" value="1"/>
</dbReference>
<dbReference type="PANTHER" id="PTHR43065:SF42">
    <property type="entry name" value="TWO-COMPONENT SENSOR PPRA"/>
    <property type="match status" value="1"/>
</dbReference>
<dbReference type="SUPFAM" id="SSF55874">
    <property type="entry name" value="ATPase domain of HSP90 chaperone/DNA topoisomerase II/histidine kinase"/>
    <property type="match status" value="1"/>
</dbReference>
<dbReference type="PROSITE" id="PS50109">
    <property type="entry name" value="HIS_KIN"/>
    <property type="match status" value="1"/>
</dbReference>
<keyword evidence="4" id="KW-0472">Membrane</keyword>
<feature type="transmembrane region" description="Helical" evidence="4">
    <location>
        <begin position="249"/>
        <end position="266"/>
    </location>
</feature>
<feature type="domain" description="Histidine kinase" evidence="5">
    <location>
        <begin position="459"/>
        <end position="682"/>
    </location>
</feature>
<sequence length="838" mass="90636">MFREHWRIGLLALFAAVFGTVALGLVPSRDRHDGILATLRMIELQNASLQRDVLQARAGLLKNYDPLVRAIAGLNATTDNLRTLLIASRRDGIAGLDGELDAISGSIARDESLVDRFKTSNSLLQNSIEIFNQLLGQRYRDPYFEGQTPSEQAGQLGNLMMRFASNPSADLELQIRAELEGLKGRADSRPGYLRGLTSHAVMILRTLPLVDQTTLALQGAETLNAADGLRKRYLDVYEAMTERSTRHRVILGAVSLAMFGFVAMLVQRLRESRRMAAYQSRFEAALDKVRRLFDDDSTTLEAAVEAALDIFAKSFGGTTGRFTIFDPRTGEILHDVGLTGCEVWEHAVGRAGERMKVQASAANRAASAQSRDIVTVRRGNAIDASGMFQLQPGSTALLQLNVGEPSLRDDTGLPRLLQQAAECLVDCVRLVQDREEKEALHARLEHSQRLEAVGTLAGGIAHEFNNILLAMMGYSEMALDASADGSAAARYIQETIDSGHRAKLVIDQVLAFSRKGARISRPFDICEAVRDVLPLLTVSIPEHVALDVDLPRRRVTVTGNPIEVQQIVMNICRNAAQACRDAAVVTITLSAVELRTVTRLSHGNAPPGGYAVLRVADTGDGIEPGVLPHIFEPFFTTRSEAGGTGLGLAAVHGAIVGMGGCVDVQSRVSAGTRFDLYFPITHRPSVALRDFTADQSVPMGAGQTIVIAQADDAARMMYEEKAAALGYEPIGFSRLSDLDGWIAKRGHVADLVILDAGLCSDQLDALTVERHFRPIPVLLIGESKTFAAAERAAVDRPHVLKGPVTTTRLAWAIATALAEAGVEAEAIGPTRALSPELD</sequence>
<keyword evidence="3" id="KW-0597">Phosphoprotein</keyword>
<proteinExistence type="predicted"/>
<dbReference type="Gene3D" id="3.30.565.10">
    <property type="entry name" value="Histidine kinase-like ATPase, C-terminal domain"/>
    <property type="match status" value="1"/>
</dbReference>
<evidence type="ECO:0000313" key="7">
    <source>
        <dbReference type="Proteomes" id="UP000008809"/>
    </source>
</evidence>
<dbReference type="InterPro" id="IPR036097">
    <property type="entry name" value="HisK_dim/P_sf"/>
</dbReference>
<dbReference type="InterPro" id="IPR003661">
    <property type="entry name" value="HisK_dim/P_dom"/>
</dbReference>
<protein>
    <recommendedName>
        <fullName evidence="2">histidine kinase</fullName>
        <ecNumber evidence="2">2.7.13.3</ecNumber>
    </recommendedName>
</protein>
<dbReference type="EC" id="2.7.13.3" evidence="2"/>
<dbReference type="GO" id="GO:0000155">
    <property type="term" value="F:phosphorelay sensor kinase activity"/>
    <property type="evidence" value="ECO:0007669"/>
    <property type="project" value="InterPro"/>
</dbReference>
<dbReference type="AlphaFoldDB" id="Q2IRU0"/>
<dbReference type="InterPro" id="IPR036890">
    <property type="entry name" value="HATPase_C_sf"/>
</dbReference>
<dbReference type="EMBL" id="CP000250">
    <property type="protein sequence ID" value="ABD09070.1"/>
    <property type="molecule type" value="Genomic_DNA"/>
</dbReference>
<dbReference type="InterPro" id="IPR004358">
    <property type="entry name" value="Sig_transdc_His_kin-like_C"/>
</dbReference>
<dbReference type="HOGENOM" id="CLU_017728_0_0_5"/>
<evidence type="ECO:0000259" key="5">
    <source>
        <dbReference type="PROSITE" id="PS50109"/>
    </source>
</evidence>
<gene>
    <name evidence="6" type="ordered locus">RPB_4383</name>
</gene>
<dbReference type="Pfam" id="PF19443">
    <property type="entry name" value="DAHL"/>
    <property type="match status" value="1"/>
</dbReference>
<dbReference type="Pfam" id="PF02518">
    <property type="entry name" value="HATPase_c"/>
    <property type="match status" value="1"/>
</dbReference>
<evidence type="ECO:0000256" key="3">
    <source>
        <dbReference type="ARBA" id="ARBA00022553"/>
    </source>
</evidence>
<accession>Q2IRU0</accession>
<keyword evidence="4" id="KW-0812">Transmembrane</keyword>
<evidence type="ECO:0000256" key="1">
    <source>
        <dbReference type="ARBA" id="ARBA00000085"/>
    </source>
</evidence>
<comment type="catalytic activity">
    <reaction evidence="1">
        <text>ATP + protein L-histidine = ADP + protein N-phospho-L-histidine.</text>
        <dbReference type="EC" id="2.7.13.3"/>
    </reaction>
</comment>
<name>Q2IRU0_RHOP2</name>
<dbReference type="PRINTS" id="PR00344">
    <property type="entry name" value="BCTRLSENSOR"/>
</dbReference>
<dbReference type="eggNOG" id="COG4191">
    <property type="taxonomic scope" value="Bacteria"/>
</dbReference>
<dbReference type="PANTHER" id="PTHR43065">
    <property type="entry name" value="SENSOR HISTIDINE KINASE"/>
    <property type="match status" value="1"/>
</dbReference>
<dbReference type="SUPFAM" id="SSF47384">
    <property type="entry name" value="Homodimeric domain of signal transducing histidine kinase"/>
    <property type="match status" value="1"/>
</dbReference>
<dbReference type="Proteomes" id="UP000008809">
    <property type="component" value="Chromosome"/>
</dbReference>
<dbReference type="STRING" id="316058.RPB_4383"/>
<dbReference type="InterPro" id="IPR045812">
    <property type="entry name" value="DAHL"/>
</dbReference>
<dbReference type="InterPro" id="IPR003594">
    <property type="entry name" value="HATPase_dom"/>
</dbReference>
<keyword evidence="7" id="KW-1185">Reference proteome</keyword>
<reference evidence="6 7" key="1">
    <citation type="submission" date="2006-01" db="EMBL/GenBank/DDBJ databases">
        <title>Complete sequence of Rhodopseudomonas palustris HaA2.</title>
        <authorList>
            <consortium name="US DOE Joint Genome Institute"/>
            <person name="Copeland A."/>
            <person name="Lucas S."/>
            <person name="Lapidus A."/>
            <person name="Barry K."/>
            <person name="Detter J.C."/>
            <person name="Glavina T."/>
            <person name="Hammon N."/>
            <person name="Israni S."/>
            <person name="Pitluck S."/>
            <person name="Chain P."/>
            <person name="Malfatti S."/>
            <person name="Shin M."/>
            <person name="Vergez L."/>
            <person name="Schmutz J."/>
            <person name="Larimer F."/>
            <person name="Land M."/>
            <person name="Hauser L."/>
            <person name="Pelletier D.A."/>
            <person name="Kyrpides N."/>
            <person name="Anderson I."/>
            <person name="Oda Y."/>
            <person name="Harwood C.S."/>
            <person name="Richardson P."/>
        </authorList>
    </citation>
    <scope>NUCLEOTIDE SEQUENCE [LARGE SCALE GENOMIC DNA]</scope>
    <source>
        <strain evidence="6 7">HaA2</strain>
    </source>
</reference>
<dbReference type="CDD" id="cd00082">
    <property type="entry name" value="HisKA"/>
    <property type="match status" value="1"/>
</dbReference>
<keyword evidence="6" id="KW-0808">Transferase</keyword>
<dbReference type="NCBIfam" id="NF010411">
    <property type="entry name" value="PRK13837.1"/>
    <property type="match status" value="1"/>
</dbReference>